<dbReference type="Pfam" id="PF13360">
    <property type="entry name" value="PQQ_2"/>
    <property type="match status" value="1"/>
</dbReference>
<dbReference type="PANTHER" id="PTHR34512">
    <property type="entry name" value="CELL SURFACE PROTEIN"/>
    <property type="match status" value="1"/>
</dbReference>
<dbReference type="EMBL" id="JACHMO010000001">
    <property type="protein sequence ID" value="MBB5801310.1"/>
    <property type="molecule type" value="Genomic_DNA"/>
</dbReference>
<gene>
    <name evidence="2" type="ORF">F4560_001078</name>
</gene>
<sequence length="333" mass="36189">MIDVGWARQLHQAGSDSGLAVAADALVVHERHTRLVSVDPADGSTRWDVHVGNWPRAVVITGRRCLVLPQHPDKLLCLDLDTGERIWSSDLRRFTGHLVVAGDVVLVGGWRGYTPLRVLDTATGQVRWETDDCVHTVRPVVAEGGFLIGEPGSPMVRLIDRQELRELTSWSLPQPLVGHDNQAVFTTDDGRGFLVRCGSRSVVEIAPSEGTVREVVLAESDLGFSAPVHVNGLLWIYDREAGFTVADPGDGRVLRRVDVRQPLVDQVVPVGNGFVVAGTNGTLFHLDADGQVITRVTVSRRIRALRTLDSVRVLAMAKGTLLAARVGNSASHE</sequence>
<dbReference type="Gene3D" id="2.130.10.10">
    <property type="entry name" value="YVTN repeat-like/Quinoprotein amine dehydrogenase"/>
    <property type="match status" value="1"/>
</dbReference>
<dbReference type="RefSeq" id="WP_184916979.1">
    <property type="nucleotide sequence ID" value="NZ_JACHMO010000001.1"/>
</dbReference>
<dbReference type="InterPro" id="IPR011047">
    <property type="entry name" value="Quinoprotein_ADH-like_sf"/>
</dbReference>
<feature type="domain" description="Pyrrolo-quinoline quinone repeat" evidence="1">
    <location>
        <begin position="76"/>
        <end position="213"/>
    </location>
</feature>
<keyword evidence="3" id="KW-1185">Reference proteome</keyword>
<evidence type="ECO:0000313" key="2">
    <source>
        <dbReference type="EMBL" id="MBB5801310.1"/>
    </source>
</evidence>
<reference evidence="2 3" key="1">
    <citation type="submission" date="2020-08" db="EMBL/GenBank/DDBJ databases">
        <title>Sequencing the genomes of 1000 actinobacteria strains.</title>
        <authorList>
            <person name="Klenk H.-P."/>
        </authorList>
    </citation>
    <scope>NUCLEOTIDE SEQUENCE [LARGE SCALE GENOMIC DNA]</scope>
    <source>
        <strain evidence="2 3">DSM 45486</strain>
    </source>
</reference>
<evidence type="ECO:0000313" key="3">
    <source>
        <dbReference type="Proteomes" id="UP000552097"/>
    </source>
</evidence>
<dbReference type="InterPro" id="IPR002372">
    <property type="entry name" value="PQQ_rpt_dom"/>
</dbReference>
<accession>A0A7W9LYX4</accession>
<dbReference type="SUPFAM" id="SSF50998">
    <property type="entry name" value="Quinoprotein alcohol dehydrogenase-like"/>
    <property type="match status" value="1"/>
</dbReference>
<dbReference type="Proteomes" id="UP000552097">
    <property type="component" value="Unassembled WGS sequence"/>
</dbReference>
<name>A0A7W9LYX4_9PSEU</name>
<dbReference type="AlphaFoldDB" id="A0A7W9LYX4"/>
<comment type="caution">
    <text evidence="2">The sequence shown here is derived from an EMBL/GenBank/DDBJ whole genome shotgun (WGS) entry which is preliminary data.</text>
</comment>
<dbReference type="SMART" id="SM00564">
    <property type="entry name" value="PQQ"/>
    <property type="match status" value="3"/>
</dbReference>
<evidence type="ECO:0000259" key="1">
    <source>
        <dbReference type="Pfam" id="PF13360"/>
    </source>
</evidence>
<proteinExistence type="predicted"/>
<dbReference type="PANTHER" id="PTHR34512:SF30">
    <property type="entry name" value="OUTER MEMBRANE PROTEIN ASSEMBLY FACTOR BAMB"/>
    <property type="match status" value="1"/>
</dbReference>
<organism evidence="2 3">
    <name type="scientific">Saccharothrix ecbatanensis</name>
    <dbReference type="NCBI Taxonomy" id="1105145"/>
    <lineage>
        <taxon>Bacteria</taxon>
        <taxon>Bacillati</taxon>
        <taxon>Actinomycetota</taxon>
        <taxon>Actinomycetes</taxon>
        <taxon>Pseudonocardiales</taxon>
        <taxon>Pseudonocardiaceae</taxon>
        <taxon>Saccharothrix</taxon>
    </lineage>
</organism>
<dbReference type="InterPro" id="IPR015943">
    <property type="entry name" value="WD40/YVTN_repeat-like_dom_sf"/>
</dbReference>
<protein>
    <submittedName>
        <fullName evidence="2">Outer membrane protein assembly factor BamB</fullName>
    </submittedName>
</protein>
<dbReference type="InterPro" id="IPR018391">
    <property type="entry name" value="PQQ_b-propeller_rpt"/>
</dbReference>